<reference evidence="1" key="1">
    <citation type="journal article" date="2020" name="Fungal Divers.">
        <title>Resolving the Mortierellaceae phylogeny through synthesis of multi-gene phylogenetics and phylogenomics.</title>
        <authorList>
            <person name="Vandepol N."/>
            <person name="Liber J."/>
            <person name="Desiro A."/>
            <person name="Na H."/>
            <person name="Kennedy M."/>
            <person name="Barry K."/>
            <person name="Grigoriev I.V."/>
            <person name="Miller A.N."/>
            <person name="O'Donnell K."/>
            <person name="Stajich J.E."/>
            <person name="Bonito G."/>
        </authorList>
    </citation>
    <scope>NUCLEOTIDE SEQUENCE</scope>
    <source>
        <strain evidence="1">KOD948</strain>
    </source>
</reference>
<accession>A0A9P6PR60</accession>
<comment type="caution">
    <text evidence="1">The sequence shown here is derived from an EMBL/GenBank/DDBJ whole genome shotgun (WGS) entry which is preliminary data.</text>
</comment>
<sequence>MFNTSHLHITSERSDRFSCQASLPCMVLPQAGTVPLMLNLALKRNATTITKVAIELLESVFALDASDPNRVTDVLIDERLVTRQNCPLQDWPASMSDEPIAVSKRLMFKVPVLPLTTWSKPEETLSHFRSGLDRGLCHSSGTHPLVNVRIAHSVRIIIEVKGLSEDAESKVEYDSGEAVTNVWIVGNQEYQDDDSHPPSYYRSFSTALVEGDKIQEMDQLTIEALQDDLLPPCYEDSIGSSSTLSSPTLTNISETSFDQVSWHEDLPGNTDAPSYSYPVLVM</sequence>
<name>A0A9P6PR60_9FUNG</name>
<keyword evidence="2" id="KW-1185">Reference proteome</keyword>
<evidence type="ECO:0000313" key="2">
    <source>
        <dbReference type="Proteomes" id="UP000726737"/>
    </source>
</evidence>
<dbReference type="OrthoDB" id="2333384at2759"/>
<protein>
    <submittedName>
        <fullName evidence="1">Uncharacterized protein</fullName>
    </submittedName>
</protein>
<dbReference type="AlphaFoldDB" id="A0A9P6PR60"/>
<gene>
    <name evidence="1" type="ORF">BG011_007746</name>
</gene>
<dbReference type="EMBL" id="JAAAJA010000607">
    <property type="protein sequence ID" value="KAG0251253.1"/>
    <property type="molecule type" value="Genomic_DNA"/>
</dbReference>
<proteinExistence type="predicted"/>
<dbReference type="Proteomes" id="UP000726737">
    <property type="component" value="Unassembled WGS sequence"/>
</dbReference>
<evidence type="ECO:0000313" key="1">
    <source>
        <dbReference type="EMBL" id="KAG0251253.1"/>
    </source>
</evidence>
<organism evidence="1 2">
    <name type="scientific">Mortierella polycephala</name>
    <dbReference type="NCBI Taxonomy" id="41804"/>
    <lineage>
        <taxon>Eukaryota</taxon>
        <taxon>Fungi</taxon>
        <taxon>Fungi incertae sedis</taxon>
        <taxon>Mucoromycota</taxon>
        <taxon>Mortierellomycotina</taxon>
        <taxon>Mortierellomycetes</taxon>
        <taxon>Mortierellales</taxon>
        <taxon>Mortierellaceae</taxon>
        <taxon>Mortierella</taxon>
    </lineage>
</organism>